<dbReference type="GO" id="GO:0003700">
    <property type="term" value="F:DNA-binding transcription factor activity"/>
    <property type="evidence" value="ECO:0007669"/>
    <property type="project" value="InterPro"/>
</dbReference>
<dbReference type="InterPro" id="IPR051011">
    <property type="entry name" value="Metal_resp_trans_reg"/>
</dbReference>
<keyword evidence="2" id="KW-0238">DNA-binding</keyword>
<comment type="caution">
    <text evidence="5">The sequence shown here is derived from an EMBL/GenBank/DDBJ whole genome shotgun (WGS) entry which is preliminary data.</text>
</comment>
<evidence type="ECO:0000256" key="1">
    <source>
        <dbReference type="ARBA" id="ARBA00023015"/>
    </source>
</evidence>
<keyword evidence="1" id="KW-0805">Transcription regulation</keyword>
<dbReference type="SUPFAM" id="SSF46785">
    <property type="entry name" value="Winged helix' DNA-binding domain"/>
    <property type="match status" value="1"/>
</dbReference>
<feature type="domain" description="HTH arsR-type" evidence="4">
    <location>
        <begin position="10"/>
        <end position="105"/>
    </location>
</feature>
<dbReference type="InterPro" id="IPR001845">
    <property type="entry name" value="HTH_ArsR_DNA-bd_dom"/>
</dbReference>
<accession>A0A2H3NMS2</accession>
<evidence type="ECO:0000313" key="5">
    <source>
        <dbReference type="EMBL" id="PEN07998.1"/>
    </source>
</evidence>
<dbReference type="NCBIfam" id="NF033788">
    <property type="entry name" value="HTH_metalloreg"/>
    <property type="match status" value="1"/>
</dbReference>
<dbReference type="InterPro" id="IPR011991">
    <property type="entry name" value="ArsR-like_HTH"/>
</dbReference>
<dbReference type="InterPro" id="IPR036388">
    <property type="entry name" value="WH-like_DNA-bd_sf"/>
</dbReference>
<dbReference type="Proteomes" id="UP000221024">
    <property type="component" value="Unassembled WGS sequence"/>
</dbReference>
<sequence length="110" mass="12199">MSDSTNPPLVPDTQIKRVARRLKIMGDPVRLQLLNLLRVHGELNVQELVDASGQRQANVSKHLGILMREGLVSRRKEGVKAFYTLDDPSLPGICVLVTNQLSTDEDPMPS</sequence>
<dbReference type="RefSeq" id="WP_098061723.1">
    <property type="nucleotide sequence ID" value="NZ_PDEP01000004.1"/>
</dbReference>
<dbReference type="PRINTS" id="PR00778">
    <property type="entry name" value="HTHARSR"/>
</dbReference>
<dbReference type="PANTHER" id="PTHR43132:SF9">
    <property type="entry name" value="ARSR FAMILY TRANSCRIPTIONAL REGULATORY PROTEIN"/>
    <property type="match status" value="1"/>
</dbReference>
<gene>
    <name evidence="5" type="ORF">CRI93_06030</name>
</gene>
<name>A0A2H3NMS2_9BACT</name>
<dbReference type="AlphaFoldDB" id="A0A2H3NMS2"/>
<dbReference type="OrthoDB" id="9799175at2"/>
<protein>
    <submittedName>
        <fullName evidence="5">Transcriptional regulator</fullName>
    </submittedName>
</protein>
<dbReference type="SMART" id="SM00418">
    <property type="entry name" value="HTH_ARSR"/>
    <property type="match status" value="1"/>
</dbReference>
<proteinExistence type="predicted"/>
<evidence type="ECO:0000313" key="6">
    <source>
        <dbReference type="Proteomes" id="UP000221024"/>
    </source>
</evidence>
<dbReference type="InterPro" id="IPR036390">
    <property type="entry name" value="WH_DNA-bd_sf"/>
</dbReference>
<evidence type="ECO:0000256" key="2">
    <source>
        <dbReference type="ARBA" id="ARBA00023125"/>
    </source>
</evidence>
<dbReference type="EMBL" id="PDEP01000004">
    <property type="protein sequence ID" value="PEN07998.1"/>
    <property type="molecule type" value="Genomic_DNA"/>
</dbReference>
<dbReference type="PROSITE" id="PS50987">
    <property type="entry name" value="HTH_ARSR_2"/>
    <property type="match status" value="1"/>
</dbReference>
<dbReference type="Gene3D" id="1.10.10.10">
    <property type="entry name" value="Winged helix-like DNA-binding domain superfamily/Winged helix DNA-binding domain"/>
    <property type="match status" value="1"/>
</dbReference>
<dbReference type="CDD" id="cd00090">
    <property type="entry name" value="HTH_ARSR"/>
    <property type="match status" value="1"/>
</dbReference>
<evidence type="ECO:0000256" key="3">
    <source>
        <dbReference type="ARBA" id="ARBA00023163"/>
    </source>
</evidence>
<keyword evidence="3" id="KW-0804">Transcription</keyword>
<dbReference type="GO" id="GO:0003677">
    <property type="term" value="F:DNA binding"/>
    <property type="evidence" value="ECO:0007669"/>
    <property type="project" value="UniProtKB-KW"/>
</dbReference>
<keyword evidence="6" id="KW-1185">Reference proteome</keyword>
<dbReference type="PANTHER" id="PTHR43132">
    <property type="entry name" value="ARSENICAL RESISTANCE OPERON REPRESSOR ARSR-RELATED"/>
    <property type="match status" value="1"/>
</dbReference>
<dbReference type="Pfam" id="PF01022">
    <property type="entry name" value="HTH_5"/>
    <property type="match status" value="1"/>
</dbReference>
<organism evidence="5 6">
    <name type="scientific">Longimonas halophila</name>
    <dbReference type="NCBI Taxonomy" id="1469170"/>
    <lineage>
        <taxon>Bacteria</taxon>
        <taxon>Pseudomonadati</taxon>
        <taxon>Rhodothermota</taxon>
        <taxon>Rhodothermia</taxon>
        <taxon>Rhodothermales</taxon>
        <taxon>Salisaetaceae</taxon>
        <taxon>Longimonas</taxon>
    </lineage>
</organism>
<evidence type="ECO:0000259" key="4">
    <source>
        <dbReference type="PROSITE" id="PS50987"/>
    </source>
</evidence>
<reference evidence="5 6" key="1">
    <citation type="submission" date="2017-10" db="EMBL/GenBank/DDBJ databases">
        <title>Draft genome of Longimonas halophila.</title>
        <authorList>
            <person name="Goh K.M."/>
            <person name="Shamsir M.S."/>
            <person name="Lim S.W."/>
        </authorList>
    </citation>
    <scope>NUCLEOTIDE SEQUENCE [LARGE SCALE GENOMIC DNA]</scope>
    <source>
        <strain evidence="5 6">KCTC 42399</strain>
    </source>
</reference>